<keyword evidence="3" id="KW-0808">Transferase</keyword>
<dbReference type="InterPro" id="IPR029028">
    <property type="entry name" value="Alpha/beta_knot_MTases"/>
</dbReference>
<dbReference type="Gene3D" id="3.40.1280.10">
    <property type="match status" value="1"/>
</dbReference>
<keyword evidence="7" id="KW-1185">Reference proteome</keyword>
<dbReference type="InterPro" id="IPR029064">
    <property type="entry name" value="Ribosomal_eL30-like_sf"/>
</dbReference>
<evidence type="ECO:0000313" key="7">
    <source>
        <dbReference type="Proteomes" id="UP001321344"/>
    </source>
</evidence>
<dbReference type="CDD" id="cd18109">
    <property type="entry name" value="SpoU-like_RNA-MTase"/>
    <property type="match status" value="1"/>
</dbReference>
<dbReference type="SUPFAM" id="SSF55315">
    <property type="entry name" value="L30e-like"/>
    <property type="match status" value="1"/>
</dbReference>
<name>A0ABT6BH53_9BACT</name>
<dbReference type="EMBL" id="JARJOW010000002">
    <property type="protein sequence ID" value="MDF5689769.1"/>
    <property type="molecule type" value="Genomic_DNA"/>
</dbReference>
<dbReference type="SUPFAM" id="SSF75217">
    <property type="entry name" value="alpha/beta knot"/>
    <property type="match status" value="1"/>
</dbReference>
<accession>A0ABT6BH53</accession>
<dbReference type="GO" id="GO:0008168">
    <property type="term" value="F:methyltransferase activity"/>
    <property type="evidence" value="ECO:0007669"/>
    <property type="project" value="UniProtKB-KW"/>
</dbReference>
<dbReference type="InterPro" id="IPR053888">
    <property type="entry name" value="MRM3-like_sub_bind"/>
</dbReference>
<gene>
    <name evidence="6" type="ORF">PQG43_02735</name>
</gene>
<dbReference type="PANTHER" id="PTHR43191:SF2">
    <property type="entry name" value="RRNA METHYLTRANSFERASE 3, MITOCHONDRIAL"/>
    <property type="match status" value="1"/>
</dbReference>
<dbReference type="InterPro" id="IPR051259">
    <property type="entry name" value="rRNA_Methyltransferase"/>
</dbReference>
<dbReference type="RefSeq" id="WP_276343619.1">
    <property type="nucleotide sequence ID" value="NZ_JARJOW010000002.1"/>
</dbReference>
<reference evidence="6 7" key="1">
    <citation type="submission" date="2023-03" db="EMBL/GenBank/DDBJ databases">
        <title>Genome sequencing of Aquirufa.</title>
        <authorList>
            <person name="Pitt A."/>
            <person name="Hahn M.W."/>
        </authorList>
    </citation>
    <scope>NUCLEOTIDE SEQUENCE [LARGE SCALE GENOMIC DNA]</scope>
    <source>
        <strain evidence="6 7">WAEICH-18A</strain>
    </source>
</reference>
<proteinExistence type="inferred from homology"/>
<comment type="caution">
    <text evidence="6">The sequence shown here is derived from an EMBL/GenBank/DDBJ whole genome shotgun (WGS) entry which is preliminary data.</text>
</comment>
<feature type="domain" description="MRM3-like substrate binding" evidence="5">
    <location>
        <begin position="5"/>
        <end position="78"/>
    </location>
</feature>
<evidence type="ECO:0000256" key="1">
    <source>
        <dbReference type="ARBA" id="ARBA00007228"/>
    </source>
</evidence>
<dbReference type="Proteomes" id="UP001321344">
    <property type="component" value="Unassembled WGS sequence"/>
</dbReference>
<dbReference type="InterPro" id="IPR029026">
    <property type="entry name" value="tRNA_m1G_MTases_N"/>
</dbReference>
<dbReference type="Gene3D" id="3.30.1330.30">
    <property type="match status" value="1"/>
</dbReference>
<evidence type="ECO:0000256" key="3">
    <source>
        <dbReference type="ARBA" id="ARBA00022679"/>
    </source>
</evidence>
<dbReference type="Pfam" id="PF00588">
    <property type="entry name" value="SpoU_methylase"/>
    <property type="match status" value="1"/>
</dbReference>
<keyword evidence="2 6" id="KW-0489">Methyltransferase</keyword>
<protein>
    <submittedName>
        <fullName evidence="6">RNA methyltransferase</fullName>
    </submittedName>
</protein>
<evidence type="ECO:0000259" key="4">
    <source>
        <dbReference type="Pfam" id="PF00588"/>
    </source>
</evidence>
<dbReference type="InterPro" id="IPR001537">
    <property type="entry name" value="SpoU_MeTrfase"/>
</dbReference>
<feature type="domain" description="tRNA/rRNA methyltransferase SpoU type" evidence="4">
    <location>
        <begin position="103"/>
        <end position="237"/>
    </location>
</feature>
<comment type="similarity">
    <text evidence="1">Belongs to the class IV-like SAM-binding methyltransferase superfamily. RNA methyltransferase TrmH family.</text>
</comment>
<dbReference type="GO" id="GO:0032259">
    <property type="term" value="P:methylation"/>
    <property type="evidence" value="ECO:0007669"/>
    <property type="project" value="UniProtKB-KW"/>
</dbReference>
<evidence type="ECO:0000259" key="5">
    <source>
        <dbReference type="Pfam" id="PF22435"/>
    </source>
</evidence>
<dbReference type="Pfam" id="PF22435">
    <property type="entry name" value="MRM3-like_sub_bind"/>
    <property type="match status" value="1"/>
</dbReference>
<organism evidence="6 7">
    <name type="scientific">Aquirufa aurantiipilula</name>
    <dbReference type="NCBI Taxonomy" id="2696561"/>
    <lineage>
        <taxon>Bacteria</taxon>
        <taxon>Pseudomonadati</taxon>
        <taxon>Bacteroidota</taxon>
        <taxon>Cytophagia</taxon>
        <taxon>Cytophagales</taxon>
        <taxon>Flectobacillaceae</taxon>
        <taxon>Aquirufa</taxon>
    </lineage>
</organism>
<evidence type="ECO:0000256" key="2">
    <source>
        <dbReference type="ARBA" id="ARBA00022603"/>
    </source>
</evidence>
<dbReference type="PANTHER" id="PTHR43191">
    <property type="entry name" value="RRNA METHYLTRANSFERASE 3"/>
    <property type="match status" value="1"/>
</dbReference>
<sequence length="250" mass="27956">MMLTNNQIKLINSLHSKKGRTENELFLVEGEKGIQEVLDSSFGVEFLVINEEYSDLFSSPTIPTYFVSKDEITKLSTLTINQYGLAIVRTKMVHSLSSLENQVLVLDGVRDPGNLGTIIRICDWYGISQIVLSNDCTEFYNPKVIAATMGSFKRVTCFYTDLTKFFQANPEHKILGADLSGENLHTYSFPSKAFIVMGSESHGIREVVSAFIQERITIPRFGEAESLNVAISTGIILDHVRRNQSFSGLK</sequence>
<evidence type="ECO:0000313" key="6">
    <source>
        <dbReference type="EMBL" id="MDF5689769.1"/>
    </source>
</evidence>